<evidence type="ECO:0000256" key="1">
    <source>
        <dbReference type="ARBA" id="ARBA00022468"/>
    </source>
</evidence>
<evidence type="ECO:0000259" key="6">
    <source>
        <dbReference type="PROSITE" id="PS50222"/>
    </source>
</evidence>
<organism evidence="7 8">
    <name type="scientific">Cimex lectularius</name>
    <name type="common">Bed bug</name>
    <name type="synonym">Acanthia lectularia</name>
    <dbReference type="NCBI Taxonomy" id="79782"/>
    <lineage>
        <taxon>Eukaryota</taxon>
        <taxon>Metazoa</taxon>
        <taxon>Ecdysozoa</taxon>
        <taxon>Arthropoda</taxon>
        <taxon>Hexapoda</taxon>
        <taxon>Insecta</taxon>
        <taxon>Pterygota</taxon>
        <taxon>Neoptera</taxon>
        <taxon>Paraneoptera</taxon>
        <taxon>Hemiptera</taxon>
        <taxon>Heteroptera</taxon>
        <taxon>Panheteroptera</taxon>
        <taxon>Cimicomorpha</taxon>
        <taxon>Cimicidae</taxon>
        <taxon>Cimex</taxon>
    </lineage>
</organism>
<reference evidence="7" key="1">
    <citation type="submission" date="2022-01" db="UniProtKB">
        <authorList>
            <consortium name="EnsemblMetazoa"/>
        </authorList>
    </citation>
    <scope>IDENTIFICATION</scope>
</reference>
<dbReference type="Pfam" id="PF02893">
    <property type="entry name" value="GRAM"/>
    <property type="match status" value="2"/>
</dbReference>
<dbReference type="FunFam" id="1.10.472.80:FF:000049">
    <property type="entry name" value="Uncharacterized protein, isoform B"/>
    <property type="match status" value="1"/>
</dbReference>
<dbReference type="InterPro" id="IPR035969">
    <property type="entry name" value="Rab-GAP_TBC_sf"/>
</dbReference>
<name>A0A8I6SKW1_CIMLE</name>
<evidence type="ECO:0000313" key="8">
    <source>
        <dbReference type="Proteomes" id="UP000494040"/>
    </source>
</evidence>
<dbReference type="CTD" id="40361"/>
<dbReference type="InterPro" id="IPR018247">
    <property type="entry name" value="EF_Hand_1_Ca_BS"/>
</dbReference>
<evidence type="ECO:0000313" key="7">
    <source>
        <dbReference type="EnsemblMetazoa" id="XP_024083130.1"/>
    </source>
</evidence>
<dbReference type="SUPFAM" id="SSF47923">
    <property type="entry name" value="Ypt/Rab-GAP domain of gyp1p"/>
    <property type="match status" value="2"/>
</dbReference>
<dbReference type="SMART" id="SM00164">
    <property type="entry name" value="TBC"/>
    <property type="match status" value="1"/>
</dbReference>
<keyword evidence="2" id="KW-0677">Repeat</keyword>
<dbReference type="FunFam" id="1.10.8.270:FF:000002">
    <property type="entry name" value="TBC1 domain family member 9B"/>
    <property type="match status" value="1"/>
</dbReference>
<dbReference type="Proteomes" id="UP000494040">
    <property type="component" value="Unassembled WGS sequence"/>
</dbReference>
<dbReference type="PROSITE" id="PS50086">
    <property type="entry name" value="TBC_RABGAP"/>
    <property type="match status" value="1"/>
</dbReference>
<dbReference type="InterPro" id="IPR011993">
    <property type="entry name" value="PH-like_dom_sf"/>
</dbReference>
<dbReference type="GeneID" id="106669903"/>
<dbReference type="InterPro" id="IPR000195">
    <property type="entry name" value="Rab-GAP-TBC_dom"/>
</dbReference>
<dbReference type="InterPro" id="IPR011992">
    <property type="entry name" value="EF-hand-dom_pair"/>
</dbReference>
<accession>A0A8I6SKW1</accession>
<dbReference type="GO" id="GO:0005509">
    <property type="term" value="F:calcium ion binding"/>
    <property type="evidence" value="ECO:0007669"/>
    <property type="project" value="InterPro"/>
</dbReference>
<keyword evidence="1" id="KW-0343">GTPase activation</keyword>
<dbReference type="InterPro" id="IPR004182">
    <property type="entry name" value="GRAM"/>
</dbReference>
<sequence>MWVKPEEVLIATAMWDTEQNSLYFSMQKRKGHGDKSTLTSILVGTLDNIFDTKPAPYRILHQTPNSEVYYVIACSISHKEIEDHWTWLQQNLDCLNQFDKEEDVTQYVCTKIESMVSSASNIPQMNCDDERTKKCRQIFKLPSNDRFVSYYSCSYWYKKVPLHGWLYLTMQHICFYAYMFGVEKQFVVPWSEVTKLEKTARLFSLASICVYTRHKKFYFSMFVNINDTYKLMQQLVNLAMKQLMDDKMEFTEDKELLNKLSKNVSKKQTFLKRDLDARALSASYRLQFRLPLAEKVDGRTDGTLWTPYNKKHVWGFIYVSQNYICFDSRVKDLVQVVIPLRDIYHIEKCDKRSSLSNVTDSILITTKTLSRPSFLFSQISDRDFLIEKIEELRSKLKDPSDSESAVDDTSKEKWECTKPMRILFKKDMPKEVKAQEEVKIKQWEMHFEQFGRGISMYKTTDIMKLLLRGIPDAMRRELWMNFSGAWNEMCNDRSAYRKLVAKGLGKACTANDEIERDLHRSLPEHPAFQCDVGINTLRRILTAYAARNPQIGYCQAMNIVTSVMLIYCAEEEAFWLLVCLCEQLLPDYYNTKVVGALVDQEVLDDLVSAYLSHLHSSLQLFGMIKMISLSWFLTIFLSVMPHTSAVNIVDCFFYDGAKVIFQVALTILDLNQEALLKCKDDGEAMELFSKYLAGVFNEQDPKNTPEGDVKKSISVQALLHEAYSKYSCITANEIEALRNKHRTQVVQDLEDNLSSSVLRSLLPNDFYSEAQLSDLISFIREEVVSRRKPEEKYDPSKPFYEAYKIDFDLFKLLFENCSTWGKCSKSEDLGARLFRLMDADNDGLLNVKEVVTSLGLTSRADSSVRLRLLFVLHLPPILPIVETKHVYLPDGAEFAAEATEFFEDGSFSIGSSSADSTPILETGSNHSAEDQIGHTASSSNDISDTRPVAGLQVDRDHTGEDASWEVSSVSSLRLAATTPPNKTNPKLLPKMGMSHFNMLILSLDDLLQQPSSSDTNTTFYTEHYFKNLVSLLIDLGEVGRKFYTRKEELASSLQSSSEKWNEDEPPPDLNGNPGKESEWALAVEQFIATILINEGVVNFFSKNIDLCPGLAILRKSRFSKPLYLV</sequence>
<dbReference type="SMART" id="SM00568">
    <property type="entry name" value="GRAM"/>
    <property type="match status" value="2"/>
</dbReference>
<dbReference type="Gene3D" id="1.10.8.270">
    <property type="entry name" value="putative rabgap domain of human tbc1 domain family member 14 like domains"/>
    <property type="match status" value="1"/>
</dbReference>
<dbReference type="InterPro" id="IPR002048">
    <property type="entry name" value="EF_hand_dom"/>
</dbReference>
<dbReference type="PROSITE" id="PS50222">
    <property type="entry name" value="EF_HAND_2"/>
    <property type="match status" value="1"/>
</dbReference>
<feature type="domain" description="Rab-GAP TBC" evidence="5">
    <location>
        <begin position="469"/>
        <end position="656"/>
    </location>
</feature>
<dbReference type="Pfam" id="PF00566">
    <property type="entry name" value="RabGAP-TBC"/>
    <property type="match status" value="1"/>
</dbReference>
<evidence type="ECO:0000259" key="5">
    <source>
        <dbReference type="PROSITE" id="PS50086"/>
    </source>
</evidence>
<dbReference type="RefSeq" id="XP_024083129.1">
    <property type="nucleotide sequence ID" value="XM_024227361.1"/>
</dbReference>
<dbReference type="GO" id="GO:0003008">
    <property type="term" value="P:system process"/>
    <property type="evidence" value="ECO:0007669"/>
    <property type="project" value="UniProtKB-ARBA"/>
</dbReference>
<dbReference type="OMA" id="HMCFYAY"/>
<dbReference type="KEGG" id="clec:106669903"/>
<dbReference type="Gene3D" id="2.30.29.30">
    <property type="entry name" value="Pleckstrin-homology domain (PH domain)/Phosphotyrosine-binding domain (PTB)"/>
    <property type="match status" value="2"/>
</dbReference>
<evidence type="ECO:0008006" key="9">
    <source>
        <dbReference type="Google" id="ProtNLM"/>
    </source>
</evidence>
<dbReference type="EnsemblMetazoa" id="XM_024227362.1">
    <property type="protein sequence ID" value="XP_024083130.1"/>
    <property type="gene ID" value="LOC106669903"/>
</dbReference>
<dbReference type="PROSITE" id="PS00018">
    <property type="entry name" value="EF_HAND_1"/>
    <property type="match status" value="1"/>
</dbReference>
<dbReference type="OrthoDB" id="17687at2759"/>
<dbReference type="InterPro" id="IPR036017">
    <property type="entry name" value="TCB1D9/TCB1D9B_PH-GRAM2"/>
</dbReference>
<dbReference type="SUPFAM" id="SSF47473">
    <property type="entry name" value="EF-hand"/>
    <property type="match status" value="1"/>
</dbReference>
<evidence type="ECO:0000256" key="3">
    <source>
        <dbReference type="ARBA" id="ARBA00022837"/>
    </source>
</evidence>
<dbReference type="FunFam" id="2.30.29.30:FF:000013">
    <property type="entry name" value="Putative TBC1 domain family member 8B"/>
    <property type="match status" value="1"/>
</dbReference>
<dbReference type="PANTHER" id="PTHR47666:SF1">
    <property type="entry name" value="PROTEIN VASCULAR ASSOCIATED DEATH 1, CHLOROPLASTIC"/>
    <property type="match status" value="1"/>
</dbReference>
<feature type="region of interest" description="Disordered" evidence="4">
    <location>
        <begin position="913"/>
        <end position="946"/>
    </location>
</feature>
<dbReference type="Gene3D" id="1.10.238.10">
    <property type="entry name" value="EF-hand"/>
    <property type="match status" value="1"/>
</dbReference>
<evidence type="ECO:0000256" key="4">
    <source>
        <dbReference type="SAM" id="MobiDB-lite"/>
    </source>
</evidence>
<feature type="region of interest" description="Disordered" evidence="4">
    <location>
        <begin position="1053"/>
        <end position="1074"/>
    </location>
</feature>
<evidence type="ECO:0000256" key="2">
    <source>
        <dbReference type="ARBA" id="ARBA00022737"/>
    </source>
</evidence>
<dbReference type="EnsemblMetazoa" id="XM_024227361.1">
    <property type="protein sequence ID" value="XP_024083129.1"/>
    <property type="gene ID" value="LOC106669903"/>
</dbReference>
<dbReference type="AlphaFoldDB" id="A0A8I6SKW1"/>
<dbReference type="Gene3D" id="1.10.472.80">
    <property type="entry name" value="Ypt/Rab-GAP domain of gyp1p, domain 3"/>
    <property type="match status" value="1"/>
</dbReference>
<feature type="domain" description="EF-hand" evidence="6">
    <location>
        <begin position="825"/>
        <end position="860"/>
    </location>
</feature>
<dbReference type="PANTHER" id="PTHR47666">
    <property type="entry name" value="PROTEIN VASCULAR ASSOCIATED DEATH 1, CHLOROPLASTIC"/>
    <property type="match status" value="1"/>
</dbReference>
<dbReference type="RefSeq" id="XP_024083130.1">
    <property type="nucleotide sequence ID" value="XM_024227362.1"/>
</dbReference>
<dbReference type="CDD" id="cd13354">
    <property type="entry name" value="PH-GRAM2_TCB1D9_TCB1D9B"/>
    <property type="match status" value="1"/>
</dbReference>
<keyword evidence="8" id="KW-1185">Reference proteome</keyword>
<keyword evidence="3" id="KW-0106">Calcium</keyword>
<proteinExistence type="predicted"/>
<dbReference type="GO" id="GO:0005096">
    <property type="term" value="F:GTPase activator activity"/>
    <property type="evidence" value="ECO:0007669"/>
    <property type="project" value="UniProtKB-KW"/>
</dbReference>
<protein>
    <recommendedName>
        <fullName evidence="9">TBC1 domain family member 9</fullName>
    </recommendedName>
</protein>